<proteinExistence type="predicted"/>
<organism evidence="1 2">
    <name type="scientific">Panagrolaimus sp. PS1159</name>
    <dbReference type="NCBI Taxonomy" id="55785"/>
    <lineage>
        <taxon>Eukaryota</taxon>
        <taxon>Metazoa</taxon>
        <taxon>Ecdysozoa</taxon>
        <taxon>Nematoda</taxon>
        <taxon>Chromadorea</taxon>
        <taxon>Rhabditida</taxon>
        <taxon>Tylenchina</taxon>
        <taxon>Panagrolaimomorpha</taxon>
        <taxon>Panagrolaimoidea</taxon>
        <taxon>Panagrolaimidae</taxon>
        <taxon>Panagrolaimus</taxon>
    </lineage>
</organism>
<name>A0AC35FD72_9BILA</name>
<reference evidence="2" key="1">
    <citation type="submission" date="2022-11" db="UniProtKB">
        <authorList>
            <consortium name="WormBaseParasite"/>
        </authorList>
    </citation>
    <scope>IDENTIFICATION</scope>
</reference>
<evidence type="ECO:0000313" key="1">
    <source>
        <dbReference type="Proteomes" id="UP000887580"/>
    </source>
</evidence>
<evidence type="ECO:0000313" key="2">
    <source>
        <dbReference type="WBParaSite" id="PS1159_v2.g16241.t1"/>
    </source>
</evidence>
<dbReference type="Proteomes" id="UP000887580">
    <property type="component" value="Unplaced"/>
</dbReference>
<dbReference type="WBParaSite" id="PS1159_v2.g16241.t1">
    <property type="protein sequence ID" value="PS1159_v2.g16241.t1"/>
    <property type="gene ID" value="PS1159_v2.g16241"/>
</dbReference>
<protein>
    <submittedName>
        <fullName evidence="2">Uncharacterized protein</fullName>
    </submittedName>
</protein>
<sequence>MWTVAILNVSYPTVCDNYEKKEKLPSWGKSSKISKFTAQNNTVDKEASKTWKKLSFFKKESSSGINNSTLSLHIAAYENSVDAAVPDSIYGKNDNGLKKNKSGTNKKCENTKQVSTTLTFGVQISFEFPRQQSDEITEPEVCQFKASQQLINPKKPLEFI</sequence>
<accession>A0AC35FD72</accession>